<dbReference type="PANTHER" id="PTHR33531">
    <property type="entry name" value="RUBRERYTHRIN SUBFAMILY"/>
    <property type="match status" value="1"/>
</dbReference>
<gene>
    <name evidence="2" type="ORF">BA70_08120</name>
</gene>
<proteinExistence type="predicted"/>
<dbReference type="PANTHER" id="PTHR33531:SF7">
    <property type="entry name" value="HYPOTHETICAL MEMBRANE PROTEIN, CONSERVED"/>
    <property type="match status" value="1"/>
</dbReference>
<dbReference type="Proteomes" id="UP000028091">
    <property type="component" value="Unassembled WGS sequence"/>
</dbReference>
<dbReference type="GO" id="GO:0046872">
    <property type="term" value="F:metal ion binding"/>
    <property type="evidence" value="ECO:0007669"/>
    <property type="project" value="InterPro"/>
</dbReference>
<feature type="domain" description="Rubrerythrin diiron-binding" evidence="1">
    <location>
        <begin position="23"/>
        <end position="79"/>
    </location>
</feature>
<dbReference type="CDD" id="cd00657">
    <property type="entry name" value="Ferritin_like"/>
    <property type="match status" value="1"/>
</dbReference>
<dbReference type="AlphaFoldDB" id="A0A081L8J1"/>
<dbReference type="eggNOG" id="COG1633">
    <property type="taxonomic scope" value="Bacteria"/>
</dbReference>
<evidence type="ECO:0000259" key="1">
    <source>
        <dbReference type="Pfam" id="PF02915"/>
    </source>
</evidence>
<accession>A0A081L8J1</accession>
<dbReference type="EMBL" id="JOTP01000020">
    <property type="protein sequence ID" value="KEP25567.1"/>
    <property type="molecule type" value="Genomic_DNA"/>
</dbReference>
<evidence type="ECO:0000313" key="2">
    <source>
        <dbReference type="EMBL" id="KEP25567.1"/>
    </source>
</evidence>
<dbReference type="SUPFAM" id="SSF47240">
    <property type="entry name" value="Ferritin-like"/>
    <property type="match status" value="1"/>
</dbReference>
<dbReference type="InterPro" id="IPR009078">
    <property type="entry name" value="Ferritin-like_SF"/>
</dbReference>
<keyword evidence="3" id="KW-1185">Reference proteome</keyword>
<dbReference type="InterPro" id="IPR003251">
    <property type="entry name" value="Rr_diiron-bd_dom"/>
</dbReference>
<reference evidence="2 3" key="1">
    <citation type="submission" date="2012-09" db="EMBL/GenBank/DDBJ databases">
        <title>Genome Sequence of Bacillus sp. DW5-4.</title>
        <authorList>
            <person name="Lai Q."/>
            <person name="Liu Y."/>
            <person name="Shao Z."/>
        </authorList>
    </citation>
    <scope>NUCLEOTIDE SEQUENCE [LARGE SCALE GENOMIC DNA]</scope>
    <source>
        <strain evidence="2 3">DW5-4</strain>
    </source>
</reference>
<dbReference type="Gene3D" id="1.20.5.420">
    <property type="entry name" value="Immunoglobulin FC, subunit C"/>
    <property type="match status" value="2"/>
</dbReference>
<organism evidence="2 3">
    <name type="scientific">Bacillus zhangzhouensis</name>
    <dbReference type="NCBI Taxonomy" id="1178540"/>
    <lineage>
        <taxon>Bacteria</taxon>
        <taxon>Bacillati</taxon>
        <taxon>Bacillota</taxon>
        <taxon>Bacilli</taxon>
        <taxon>Bacillales</taxon>
        <taxon>Bacillaceae</taxon>
        <taxon>Bacillus</taxon>
    </lineage>
</organism>
<dbReference type="Pfam" id="PF02915">
    <property type="entry name" value="Rubrerythrin"/>
    <property type="match status" value="1"/>
</dbReference>
<evidence type="ECO:0000313" key="3">
    <source>
        <dbReference type="Proteomes" id="UP000028091"/>
    </source>
</evidence>
<dbReference type="GO" id="GO:0016491">
    <property type="term" value="F:oxidoreductase activity"/>
    <property type="evidence" value="ECO:0007669"/>
    <property type="project" value="InterPro"/>
</dbReference>
<dbReference type="RefSeq" id="WP_034323602.1">
    <property type="nucleotide sequence ID" value="NZ_JBCMYH010000022.1"/>
</dbReference>
<comment type="caution">
    <text evidence="2">The sequence shown here is derived from an EMBL/GenBank/DDBJ whole genome shotgun (WGS) entry which is preliminary data.</text>
</comment>
<protein>
    <recommendedName>
        <fullName evidence="1">Rubrerythrin diiron-binding domain-containing protein</fullName>
    </recommendedName>
</protein>
<sequence length="148" mass="17687">MYYGYYDYSPYDMRQNTRIISDLEKALNGEYSAIQCYEKLAQKAKNPEAKKIIQEIRQDEVRHYQLFSKLYYSLTGKNHKPSVTEPCPDQFREGLMFAFKDEQKTVDFYLSVSDYVRDQGTKELMKRIAQDEQQHAVWFLYLLTHHVS</sequence>
<name>A0A081L8J1_9BACI</name>
<dbReference type="OrthoDB" id="573482at2"/>